<dbReference type="InterPro" id="IPR025979">
    <property type="entry name" value="ChrR-like_cupin_dom"/>
</dbReference>
<dbReference type="EMBL" id="FZOG01000004">
    <property type="protein sequence ID" value="SNS76439.1"/>
    <property type="molecule type" value="Genomic_DNA"/>
</dbReference>
<reference evidence="3" key="1">
    <citation type="submission" date="2017-06" db="EMBL/GenBank/DDBJ databases">
        <authorList>
            <person name="Varghese N."/>
            <person name="Submissions S."/>
        </authorList>
    </citation>
    <scope>NUCLEOTIDE SEQUENCE [LARGE SCALE GENOMIC DNA]</scope>
    <source>
        <strain evidence="3">CIP 108523</strain>
    </source>
</reference>
<sequence>MSNAVSVLQQPSDWLPLNLPGAKGVSIKVYKADPVLNRVIVRARFEANSQMPRHLHHCYAVAVTLSGSWDYDDGHFEAGEIAYEDIGNDHVAYSEAGSDMIITFDSPSGQFIDNFLEDGTIFHLGMRFFQAVEGISLGAYEQLDLASLIDILPAARPAIRAA</sequence>
<dbReference type="RefSeq" id="WP_029529513.1">
    <property type="nucleotide sequence ID" value="NZ_FZOG01000004.1"/>
</dbReference>
<dbReference type="Proteomes" id="UP000242915">
    <property type="component" value="Unassembled WGS sequence"/>
</dbReference>
<dbReference type="Pfam" id="PF12973">
    <property type="entry name" value="Cupin_7"/>
    <property type="match status" value="1"/>
</dbReference>
<evidence type="ECO:0000313" key="3">
    <source>
        <dbReference type="Proteomes" id="UP000242915"/>
    </source>
</evidence>
<feature type="domain" description="ChrR-like cupin" evidence="1">
    <location>
        <begin position="13"/>
        <end position="102"/>
    </location>
</feature>
<organism evidence="2 3">
    <name type="scientific">Pseudomonas segetis</name>
    <dbReference type="NCBI Taxonomy" id="298908"/>
    <lineage>
        <taxon>Bacteria</taxon>
        <taxon>Pseudomonadati</taxon>
        <taxon>Pseudomonadota</taxon>
        <taxon>Gammaproteobacteria</taxon>
        <taxon>Pseudomonadales</taxon>
        <taxon>Pseudomonadaceae</taxon>
        <taxon>Pseudomonas</taxon>
    </lineage>
</organism>
<keyword evidence="3" id="KW-1185">Reference proteome</keyword>
<accession>A0A239H4U3</accession>
<evidence type="ECO:0000313" key="2">
    <source>
        <dbReference type="EMBL" id="SNS76439.1"/>
    </source>
</evidence>
<name>A0A239H4U3_9PSED</name>
<dbReference type="Gene3D" id="2.60.120.10">
    <property type="entry name" value="Jelly Rolls"/>
    <property type="match status" value="1"/>
</dbReference>
<proteinExistence type="predicted"/>
<protein>
    <submittedName>
        <fullName evidence="2">ChrR Cupin-like domain-containing protein</fullName>
    </submittedName>
</protein>
<evidence type="ECO:0000259" key="1">
    <source>
        <dbReference type="Pfam" id="PF12973"/>
    </source>
</evidence>
<dbReference type="InterPro" id="IPR011051">
    <property type="entry name" value="RmlC_Cupin_sf"/>
</dbReference>
<dbReference type="AlphaFoldDB" id="A0A239H4U3"/>
<dbReference type="SUPFAM" id="SSF51182">
    <property type="entry name" value="RmlC-like cupins"/>
    <property type="match status" value="1"/>
</dbReference>
<gene>
    <name evidence="2" type="ORF">SAMN05216255_3297</name>
</gene>
<dbReference type="InterPro" id="IPR014710">
    <property type="entry name" value="RmlC-like_jellyroll"/>
</dbReference>